<gene>
    <name evidence="1" type="ORF">UFOVP830_1</name>
</gene>
<sequence length="586" mass="60801">VSSANPMPMTSTLIATPVATIPDNQSLANPVRLVGEDIWNCSFSSVGASVLASQLRTPIVGTGVGYSQATGNLSITTGTTANAEFLTRSTVAWRSSMRQRAALVASQRIANQNLAFILGDLIGESLACTINSATSITVTKVAHGYTSLNVGQFMFVGGIVGAAGVPGRYAIASIPSVDTITFTVAGWPASGSCTLTLFGHSHTKILINGTTATSAAFTTQRNGWADADTTATINTTASPGTVLQIELDGRQCYLSDTLRASTVTPNVTTRASRYENIPDDNLDLYLWVWSYNGSTAPASTTTWTISFLAVERFANVPVYLQNARAMGSANALPVTIQSGTVTTVSTVTSVSAVTTVSSVNSSATAIPGAVGDAASSAVTTSGNAGPTTPSNGCAYSIVIPVTAVSGTSPTLDISIQESDDSGTNWFSVYDFPRITAVGVYRSPVIPLTGNRIRYVQTVGGTTPSFTRSINRNQSNFQAPALRQMIDRTIVLTTLNSTTATMDSRDAGNRAQLVVNIGAATIAPVLQLEGSDDNGTTWYAIGSPLTAVANSTVQLTVPDINSGVMRARVSTAGSVVTAGYVLLKAHD</sequence>
<protein>
    <submittedName>
        <fullName evidence="1">Uncharacterized protein</fullName>
    </submittedName>
</protein>
<organism evidence="1">
    <name type="scientific">uncultured Caudovirales phage</name>
    <dbReference type="NCBI Taxonomy" id="2100421"/>
    <lineage>
        <taxon>Viruses</taxon>
        <taxon>Duplodnaviria</taxon>
        <taxon>Heunggongvirae</taxon>
        <taxon>Uroviricota</taxon>
        <taxon>Caudoviricetes</taxon>
        <taxon>Peduoviridae</taxon>
        <taxon>Maltschvirus</taxon>
        <taxon>Maltschvirus maltsch</taxon>
    </lineage>
</organism>
<evidence type="ECO:0000313" key="1">
    <source>
        <dbReference type="EMBL" id="CAB4164158.1"/>
    </source>
</evidence>
<name>A0A6J5P493_9CAUD</name>
<feature type="non-terminal residue" evidence="1">
    <location>
        <position position="1"/>
    </location>
</feature>
<reference evidence="1" key="1">
    <citation type="submission" date="2020-04" db="EMBL/GenBank/DDBJ databases">
        <authorList>
            <person name="Chiriac C."/>
            <person name="Salcher M."/>
            <person name="Ghai R."/>
            <person name="Kavagutti S V."/>
        </authorList>
    </citation>
    <scope>NUCLEOTIDE SEQUENCE</scope>
</reference>
<accession>A0A6J5P493</accession>
<dbReference type="EMBL" id="LR796761">
    <property type="protein sequence ID" value="CAB4164158.1"/>
    <property type="molecule type" value="Genomic_DNA"/>
</dbReference>
<proteinExistence type="predicted"/>